<keyword evidence="4" id="KW-1185">Reference proteome</keyword>
<dbReference type="AlphaFoldDB" id="A0A9X7IPQ9"/>
<feature type="compositionally biased region" description="Basic and acidic residues" evidence="1">
    <location>
        <begin position="259"/>
        <end position="269"/>
    </location>
</feature>
<evidence type="ECO:0000313" key="3">
    <source>
        <dbReference type="EMBL" id="PQM52844.1"/>
    </source>
</evidence>
<dbReference type="Proteomes" id="UP000237911">
    <property type="component" value="Unassembled WGS sequence"/>
</dbReference>
<dbReference type="InterPro" id="IPR035897">
    <property type="entry name" value="Toll_tir_struct_dom_sf"/>
</dbReference>
<feature type="region of interest" description="Disordered" evidence="1">
    <location>
        <begin position="242"/>
        <end position="269"/>
    </location>
</feature>
<proteinExistence type="predicted"/>
<organism evidence="3 4">
    <name type="scientific">Mycolicibacter virginiensis</name>
    <dbReference type="NCBI Taxonomy" id="1795032"/>
    <lineage>
        <taxon>Bacteria</taxon>
        <taxon>Bacillati</taxon>
        <taxon>Actinomycetota</taxon>
        <taxon>Actinomycetes</taxon>
        <taxon>Mycobacteriales</taxon>
        <taxon>Mycobacteriaceae</taxon>
        <taxon>Mycolicibacter</taxon>
    </lineage>
</organism>
<dbReference type="InterPro" id="IPR000157">
    <property type="entry name" value="TIR_dom"/>
</dbReference>
<dbReference type="InterPro" id="IPR026954">
    <property type="entry name" value="PknH-like_Extracell"/>
</dbReference>
<dbReference type="EMBL" id="PUEV01000020">
    <property type="protein sequence ID" value="PQM52844.1"/>
    <property type="molecule type" value="Genomic_DNA"/>
</dbReference>
<evidence type="ECO:0000256" key="1">
    <source>
        <dbReference type="SAM" id="MobiDB-lite"/>
    </source>
</evidence>
<comment type="caution">
    <text evidence="3">The sequence shown here is derived from an EMBL/GenBank/DDBJ whole genome shotgun (WGS) entry which is preliminary data.</text>
</comment>
<name>A0A9X7IPQ9_9MYCO</name>
<dbReference type="GO" id="GO:0007165">
    <property type="term" value="P:signal transduction"/>
    <property type="evidence" value="ECO:0007669"/>
    <property type="project" value="InterPro"/>
</dbReference>
<dbReference type="Gene3D" id="3.40.1000.70">
    <property type="entry name" value="PknH-like extracellular domain"/>
    <property type="match status" value="1"/>
</dbReference>
<reference evidence="3 4" key="1">
    <citation type="submission" date="2018-02" db="EMBL/GenBank/DDBJ databases">
        <title>Draft genome sequence of Mycobacterium virginiense isolated from mud of a swine farm in Japan.</title>
        <authorList>
            <person name="Ohya K."/>
        </authorList>
    </citation>
    <scope>NUCLEOTIDE SEQUENCE [LARGE SCALE GENOMIC DNA]</scope>
    <source>
        <strain evidence="3 4">GF75</strain>
    </source>
</reference>
<accession>A0A9X7IPQ9</accession>
<evidence type="ECO:0000313" key="4">
    <source>
        <dbReference type="Proteomes" id="UP000237911"/>
    </source>
</evidence>
<dbReference type="InterPro" id="IPR038232">
    <property type="entry name" value="PknH-like_Extracell_sf"/>
</dbReference>
<gene>
    <name evidence="3" type="ORF">C5U48_07550</name>
</gene>
<evidence type="ECO:0000259" key="2">
    <source>
        <dbReference type="PROSITE" id="PS50104"/>
    </source>
</evidence>
<protein>
    <recommendedName>
        <fullName evidence="2">TIR domain-containing protein</fullName>
    </recommendedName>
</protein>
<dbReference type="SUPFAM" id="SSF52200">
    <property type="entry name" value="Toll/Interleukin receptor TIR domain"/>
    <property type="match status" value="1"/>
</dbReference>
<dbReference type="Pfam" id="PF13676">
    <property type="entry name" value="TIR_2"/>
    <property type="match status" value="1"/>
</dbReference>
<dbReference type="PROSITE" id="PS50104">
    <property type="entry name" value="TIR"/>
    <property type="match status" value="1"/>
</dbReference>
<dbReference type="Gene3D" id="3.40.50.10140">
    <property type="entry name" value="Toll/interleukin-1 receptor homology (TIR) domain"/>
    <property type="match status" value="1"/>
</dbReference>
<dbReference type="Pfam" id="PF14032">
    <property type="entry name" value="PknH_C"/>
    <property type="match status" value="1"/>
</dbReference>
<sequence length="500" mass="53555">MPALERIMLFVSYASQDRALVDPLVSVLRSADQHVWLDEELGGGEAWWQTILDRIRCCSVFVVALSNNSLRSKPCQAELAYARALQRPVLPVQIGPVDSVRVTPLAATQVIDYRMRDAAAHARLVAALQSLSRRAVPLPAQLPEEPMVPFAYLMRLSSELSGPELSYHKQGELLLELRSRLDEDCHDPTVRNDIVQLLCRLRDRPDVTVRTRADVDAVLAANDPSFTAATVGMPVAAVTGPRPVITRPAPDVARAGTDGSDRVDADPRHRGGPVKKLLLAGAAVAVAVAGALAFGLTRTPPELPTPNLAADDDVQAVMATPAMETVQADLEALKPAGSIAASEPECLGVLYPGLDSDYRDTQVQRAAWKVLEEPGGLQRAGVNGRPFVDQDIVAFAPNSGRAAAFVEQSVARWQACAGKTVTVTYPDHNTYTWTIGDTVGGAPRISQTYTLGSEAYSCQRVLNAVADTVIDVKACGAHITDEADALNDVIAALVTRAPAF</sequence>
<feature type="domain" description="TIR" evidence="2">
    <location>
        <begin position="5"/>
        <end position="132"/>
    </location>
</feature>